<proteinExistence type="predicted"/>
<reference evidence="2 3" key="1">
    <citation type="submission" date="2018-11" db="EMBL/GenBank/DDBJ databases">
        <title>Deinococcus shelandsis sp. nov., isolated from South Shetland Islands soil of Antarctica.</title>
        <authorList>
            <person name="Tian J."/>
        </authorList>
    </citation>
    <scope>NUCLEOTIDE SEQUENCE [LARGE SCALE GENOMIC DNA]</scope>
    <source>
        <strain evidence="2 3">S14-83T</strain>
    </source>
</reference>
<organism evidence="2 3">
    <name type="scientific">Deinococcus psychrotolerans</name>
    <dbReference type="NCBI Taxonomy" id="2489213"/>
    <lineage>
        <taxon>Bacteria</taxon>
        <taxon>Thermotogati</taxon>
        <taxon>Deinococcota</taxon>
        <taxon>Deinococci</taxon>
        <taxon>Deinococcales</taxon>
        <taxon>Deinococcaceae</taxon>
        <taxon>Deinococcus</taxon>
    </lineage>
</organism>
<keyword evidence="1" id="KW-0472">Membrane</keyword>
<name>A0A3G8Y909_9DEIO</name>
<dbReference type="KEGG" id="dph:EHF33_01965"/>
<sequence length="72" mass="8125">MRFLCVSGWNWMAIVSTAVVVSLSSGTADFLRKLPIALVSVAATFVLLTALGRWLLRFVPEGRFKRFFVAWF</sequence>
<evidence type="ECO:0000313" key="2">
    <source>
        <dbReference type="EMBL" id="AZI41665.1"/>
    </source>
</evidence>
<dbReference type="EMBL" id="CP034183">
    <property type="protein sequence ID" value="AZI41665.1"/>
    <property type="molecule type" value="Genomic_DNA"/>
</dbReference>
<evidence type="ECO:0000256" key="1">
    <source>
        <dbReference type="SAM" id="Phobius"/>
    </source>
</evidence>
<keyword evidence="3" id="KW-1185">Reference proteome</keyword>
<feature type="transmembrane region" description="Helical" evidence="1">
    <location>
        <begin position="36"/>
        <end position="56"/>
    </location>
</feature>
<dbReference type="AlphaFoldDB" id="A0A3G8Y909"/>
<dbReference type="Proteomes" id="UP000276417">
    <property type="component" value="Chromosome 1"/>
</dbReference>
<accession>A0A3G8Y909</accession>
<evidence type="ECO:0000313" key="3">
    <source>
        <dbReference type="Proteomes" id="UP000276417"/>
    </source>
</evidence>
<keyword evidence="1" id="KW-1133">Transmembrane helix</keyword>
<dbReference type="RefSeq" id="WP_124867405.1">
    <property type="nucleotide sequence ID" value="NZ_CP034183.1"/>
</dbReference>
<gene>
    <name evidence="2" type="ORF">EHF33_01965</name>
</gene>
<protein>
    <submittedName>
        <fullName evidence="2">Uncharacterized protein</fullName>
    </submittedName>
</protein>
<keyword evidence="1" id="KW-0812">Transmembrane</keyword>
<dbReference type="OrthoDB" id="9850669at2"/>